<comment type="caution">
    <text evidence="7">The sequence shown here is derived from an EMBL/GenBank/DDBJ whole genome shotgun (WGS) entry which is preliminary data.</text>
</comment>
<feature type="domain" description="Major facilitator superfamily (MFS) profile" evidence="6">
    <location>
        <begin position="27"/>
        <end position="521"/>
    </location>
</feature>
<dbReference type="STRING" id="71784.A0A1Y2AZ25"/>
<dbReference type="InterPro" id="IPR036259">
    <property type="entry name" value="MFS_trans_sf"/>
</dbReference>
<feature type="transmembrane region" description="Helical" evidence="5">
    <location>
        <begin position="117"/>
        <end position="144"/>
    </location>
</feature>
<dbReference type="InterPro" id="IPR011701">
    <property type="entry name" value="MFS"/>
</dbReference>
<keyword evidence="3 5" id="KW-1133">Transmembrane helix</keyword>
<dbReference type="GO" id="GO:0000329">
    <property type="term" value="C:fungal-type vacuole membrane"/>
    <property type="evidence" value="ECO:0007669"/>
    <property type="project" value="TreeGrafter"/>
</dbReference>
<dbReference type="EMBL" id="MCFC01000038">
    <property type="protein sequence ID" value="ORY27487.1"/>
    <property type="molecule type" value="Genomic_DNA"/>
</dbReference>
<evidence type="ECO:0000256" key="3">
    <source>
        <dbReference type="ARBA" id="ARBA00022989"/>
    </source>
</evidence>
<dbReference type="SUPFAM" id="SSF103473">
    <property type="entry name" value="MFS general substrate transporter"/>
    <property type="match status" value="1"/>
</dbReference>
<dbReference type="AlphaFoldDB" id="A0A1Y2AZ25"/>
<dbReference type="Pfam" id="PF07690">
    <property type="entry name" value="MFS_1"/>
    <property type="match status" value="1"/>
</dbReference>
<organism evidence="7 8">
    <name type="scientific">Naematelia encephala</name>
    <dbReference type="NCBI Taxonomy" id="71784"/>
    <lineage>
        <taxon>Eukaryota</taxon>
        <taxon>Fungi</taxon>
        <taxon>Dikarya</taxon>
        <taxon>Basidiomycota</taxon>
        <taxon>Agaricomycotina</taxon>
        <taxon>Tremellomycetes</taxon>
        <taxon>Tremellales</taxon>
        <taxon>Naemateliaceae</taxon>
        <taxon>Naematelia</taxon>
    </lineage>
</organism>
<feature type="transmembrane region" description="Helical" evidence="5">
    <location>
        <begin position="21"/>
        <end position="42"/>
    </location>
</feature>
<keyword evidence="4 5" id="KW-0472">Membrane</keyword>
<evidence type="ECO:0000259" key="6">
    <source>
        <dbReference type="PROSITE" id="PS50850"/>
    </source>
</evidence>
<feature type="transmembrane region" description="Helical" evidence="5">
    <location>
        <begin position="218"/>
        <end position="240"/>
    </location>
</feature>
<protein>
    <submittedName>
        <fullName evidence="7">Major facilitator superfamily domain-containing protein</fullName>
    </submittedName>
</protein>
<dbReference type="Proteomes" id="UP000193986">
    <property type="component" value="Unassembled WGS sequence"/>
</dbReference>
<keyword evidence="2 5" id="KW-0812">Transmembrane</keyword>
<evidence type="ECO:0000313" key="7">
    <source>
        <dbReference type="EMBL" id="ORY27487.1"/>
    </source>
</evidence>
<proteinExistence type="predicted"/>
<evidence type="ECO:0000256" key="2">
    <source>
        <dbReference type="ARBA" id="ARBA00022692"/>
    </source>
</evidence>
<comment type="subcellular location">
    <subcellularLocation>
        <location evidence="1">Membrane</location>
        <topology evidence="1">Multi-pass membrane protein</topology>
    </subcellularLocation>
</comment>
<sequence>MSERTPLLSSHPRDAPGFLSILDAVLIFPALLLNMFLAAFESTIAASTQSSVGDTFRASDNIAWVATSYLIVSTAVQPLYGRASDHFGRTTVYIFALTFFAAGCLGCGLSKSLGQMIAARALCGIGGGGLITISQVCAWDLLAVRRRPLYQALNNVVYGLGAAVGASLGGFLSDSIGWRWGYLAPVPLSIFSILVFMLRAKPKLASISIASTPKLADIDINGSILLMFSITILMLIISLGGNQIPWSSPLIPVLLVTCALATTLFLRHERRFPFPVLPTSLVRTRRMVSQVGLNLFGPMTVFATLYSIPVYFQSVHLVSASIASRRLLYPTLTAPLGSILTGTFLHRYPTKAALCQRVGSLVMLGGAAAMLLLSFETTRKRSEWFYLAHLIWVHAGMGILFISSLLDVLSQSGDDHAAATSLIFLLRSIGTVLGIAGSQAVLQNVLLHQLKSRLAGPDNEKIIIGIRESLAFISQLDWPTQQIAVRCYTVAFRATFGALVAAAGCTLLSAALGIGAKSKGEKTQEEASGNHD</sequence>
<feature type="transmembrane region" description="Helical" evidence="5">
    <location>
        <begin position="287"/>
        <end position="308"/>
    </location>
</feature>
<feature type="transmembrane region" description="Helical" evidence="5">
    <location>
        <begin position="358"/>
        <end position="375"/>
    </location>
</feature>
<dbReference type="InParanoid" id="A0A1Y2AZ25"/>
<dbReference type="PROSITE" id="PS50850">
    <property type="entry name" value="MFS"/>
    <property type="match status" value="1"/>
</dbReference>
<feature type="transmembrane region" description="Helical" evidence="5">
    <location>
        <begin position="421"/>
        <end position="442"/>
    </location>
</feature>
<dbReference type="InterPro" id="IPR020846">
    <property type="entry name" value="MFS_dom"/>
</dbReference>
<evidence type="ECO:0000313" key="8">
    <source>
        <dbReference type="Proteomes" id="UP000193986"/>
    </source>
</evidence>
<dbReference type="PANTHER" id="PTHR23501">
    <property type="entry name" value="MAJOR FACILITATOR SUPERFAMILY"/>
    <property type="match status" value="1"/>
</dbReference>
<dbReference type="OrthoDB" id="3437016at2759"/>
<feature type="transmembrane region" description="Helical" evidence="5">
    <location>
        <begin position="156"/>
        <end position="173"/>
    </location>
</feature>
<reference evidence="7 8" key="1">
    <citation type="submission" date="2016-07" db="EMBL/GenBank/DDBJ databases">
        <title>Pervasive Adenine N6-methylation of Active Genes in Fungi.</title>
        <authorList>
            <consortium name="DOE Joint Genome Institute"/>
            <person name="Mondo S.J."/>
            <person name="Dannebaum R.O."/>
            <person name="Kuo R.C."/>
            <person name="Labutti K."/>
            <person name="Haridas S."/>
            <person name="Kuo A."/>
            <person name="Salamov A."/>
            <person name="Ahrendt S.R."/>
            <person name="Lipzen A."/>
            <person name="Sullivan W."/>
            <person name="Andreopoulos W.B."/>
            <person name="Clum A."/>
            <person name="Lindquist E."/>
            <person name="Daum C."/>
            <person name="Ramamoorthy G.K."/>
            <person name="Gryganskyi A."/>
            <person name="Culley D."/>
            <person name="Magnuson J.K."/>
            <person name="James T.Y."/>
            <person name="O'Malley M.A."/>
            <person name="Stajich J.E."/>
            <person name="Spatafora J.W."/>
            <person name="Visel A."/>
            <person name="Grigoriev I.V."/>
        </authorList>
    </citation>
    <scope>NUCLEOTIDE SEQUENCE [LARGE SCALE GENOMIC DNA]</scope>
    <source>
        <strain evidence="7 8">68-887.2</strain>
    </source>
</reference>
<feature type="transmembrane region" description="Helical" evidence="5">
    <location>
        <begin position="387"/>
        <end position="409"/>
    </location>
</feature>
<dbReference type="PANTHER" id="PTHR23501:SF67">
    <property type="entry name" value="MFS MULTIDRUG EFFLUX TRANSPORTER (EUROFUNG)"/>
    <property type="match status" value="1"/>
</dbReference>
<evidence type="ECO:0000256" key="4">
    <source>
        <dbReference type="ARBA" id="ARBA00023136"/>
    </source>
</evidence>
<evidence type="ECO:0000256" key="1">
    <source>
        <dbReference type="ARBA" id="ARBA00004141"/>
    </source>
</evidence>
<feature type="transmembrane region" description="Helical" evidence="5">
    <location>
        <begin position="246"/>
        <end position="266"/>
    </location>
</feature>
<feature type="transmembrane region" description="Helical" evidence="5">
    <location>
        <begin position="179"/>
        <end position="198"/>
    </location>
</feature>
<accession>A0A1Y2AZ25</accession>
<keyword evidence="8" id="KW-1185">Reference proteome</keyword>
<feature type="transmembrane region" description="Helical" evidence="5">
    <location>
        <begin position="494"/>
        <end position="514"/>
    </location>
</feature>
<evidence type="ECO:0000256" key="5">
    <source>
        <dbReference type="SAM" id="Phobius"/>
    </source>
</evidence>
<gene>
    <name evidence="7" type="ORF">BCR39DRAFT_538255</name>
</gene>
<feature type="transmembrane region" description="Helical" evidence="5">
    <location>
        <begin position="92"/>
        <end position="111"/>
    </location>
</feature>
<name>A0A1Y2AZ25_9TREE</name>
<dbReference type="Gene3D" id="1.20.1250.20">
    <property type="entry name" value="MFS general substrate transporter like domains"/>
    <property type="match status" value="1"/>
</dbReference>
<dbReference type="GO" id="GO:0015174">
    <property type="term" value="F:basic amino acid transmembrane transporter activity"/>
    <property type="evidence" value="ECO:0007669"/>
    <property type="project" value="TreeGrafter"/>
</dbReference>